<feature type="region of interest" description="Disordered" evidence="1">
    <location>
        <begin position="40"/>
        <end position="129"/>
    </location>
</feature>
<dbReference type="EMBL" id="JBJQOH010000004">
    <property type="protein sequence ID" value="KAL3689678.1"/>
    <property type="molecule type" value="Genomic_DNA"/>
</dbReference>
<dbReference type="Proteomes" id="UP001633002">
    <property type="component" value="Unassembled WGS sequence"/>
</dbReference>
<keyword evidence="3" id="KW-1185">Reference proteome</keyword>
<evidence type="ECO:0000313" key="2">
    <source>
        <dbReference type="EMBL" id="KAL3689678.1"/>
    </source>
</evidence>
<sequence length="271" mass="29686">MPRLRKPTSPSRSISLNDSPVSHNTRLGLAKKHTMTQFLSGIESPGSNDKREGMDLSEGGASTHDDVNPRESLELDGSTIASSSQGESSSLKFKLEKHLDKYDGIQSPPLRRTGERTPQSRLSSALKHGILRSPLGKGISLQLFQPEDDSSGPSENIRLHEAEQLQRGVPKGAERAPAGRPTSHSPLREPRVVSASHSQPNFTMSDMAEASERREHSGADSELKEADLEEITKWEMADEVALEQSTKSAGVLKSILDACKIKRIYRLFRSA</sequence>
<feature type="compositionally biased region" description="Polar residues" evidence="1">
    <location>
        <begin position="8"/>
        <end position="24"/>
    </location>
</feature>
<feature type="compositionally biased region" description="Basic and acidic residues" evidence="1">
    <location>
        <begin position="93"/>
        <end position="103"/>
    </location>
</feature>
<organism evidence="2 3">
    <name type="scientific">Riccia sorocarpa</name>
    <dbReference type="NCBI Taxonomy" id="122646"/>
    <lineage>
        <taxon>Eukaryota</taxon>
        <taxon>Viridiplantae</taxon>
        <taxon>Streptophyta</taxon>
        <taxon>Embryophyta</taxon>
        <taxon>Marchantiophyta</taxon>
        <taxon>Marchantiopsida</taxon>
        <taxon>Marchantiidae</taxon>
        <taxon>Marchantiales</taxon>
        <taxon>Ricciaceae</taxon>
        <taxon>Riccia</taxon>
    </lineage>
</organism>
<feature type="region of interest" description="Disordered" evidence="1">
    <location>
        <begin position="1"/>
        <end position="24"/>
    </location>
</feature>
<gene>
    <name evidence="2" type="ORF">R1sor_015987</name>
</gene>
<evidence type="ECO:0000256" key="1">
    <source>
        <dbReference type="SAM" id="MobiDB-lite"/>
    </source>
</evidence>
<feature type="region of interest" description="Disordered" evidence="1">
    <location>
        <begin position="162"/>
        <end position="201"/>
    </location>
</feature>
<proteinExistence type="predicted"/>
<feature type="region of interest" description="Disordered" evidence="1">
    <location>
        <begin position="207"/>
        <end position="226"/>
    </location>
</feature>
<comment type="caution">
    <text evidence="2">The sequence shown here is derived from an EMBL/GenBank/DDBJ whole genome shotgun (WGS) entry which is preliminary data.</text>
</comment>
<dbReference type="AlphaFoldDB" id="A0ABD3HE46"/>
<protein>
    <submittedName>
        <fullName evidence="2">Uncharacterized protein</fullName>
    </submittedName>
</protein>
<evidence type="ECO:0000313" key="3">
    <source>
        <dbReference type="Proteomes" id="UP001633002"/>
    </source>
</evidence>
<accession>A0ABD3HE46</accession>
<reference evidence="2 3" key="1">
    <citation type="submission" date="2024-09" db="EMBL/GenBank/DDBJ databases">
        <title>Chromosome-scale assembly of Riccia sorocarpa.</title>
        <authorList>
            <person name="Paukszto L."/>
        </authorList>
    </citation>
    <scope>NUCLEOTIDE SEQUENCE [LARGE SCALE GENOMIC DNA]</scope>
    <source>
        <strain evidence="2">LP-2024</strain>
        <tissue evidence="2">Aerial parts of the thallus</tissue>
    </source>
</reference>
<feature type="compositionally biased region" description="Basic and acidic residues" evidence="1">
    <location>
        <begin position="63"/>
        <end position="73"/>
    </location>
</feature>
<name>A0ABD3HE46_9MARC</name>
<feature type="compositionally biased region" description="Basic and acidic residues" evidence="1">
    <location>
        <begin position="210"/>
        <end position="226"/>
    </location>
</feature>
<feature type="compositionally biased region" description="Polar residues" evidence="1">
    <location>
        <begin position="79"/>
        <end position="91"/>
    </location>
</feature>